<evidence type="ECO:0000313" key="2">
    <source>
        <dbReference type="EMBL" id="GAA50698.1"/>
    </source>
</evidence>
<organism evidence="2 3">
    <name type="scientific">Clonorchis sinensis</name>
    <name type="common">Chinese liver fluke</name>
    <dbReference type="NCBI Taxonomy" id="79923"/>
    <lineage>
        <taxon>Eukaryota</taxon>
        <taxon>Metazoa</taxon>
        <taxon>Spiralia</taxon>
        <taxon>Lophotrochozoa</taxon>
        <taxon>Platyhelminthes</taxon>
        <taxon>Trematoda</taxon>
        <taxon>Digenea</taxon>
        <taxon>Opisthorchiida</taxon>
        <taxon>Opisthorchiata</taxon>
        <taxon>Opisthorchiidae</taxon>
        <taxon>Clonorchis</taxon>
    </lineage>
</organism>
<reference evidence="2" key="1">
    <citation type="journal article" date="2011" name="Genome Biol.">
        <title>The draft genome of the carcinogenic human liver fluke Clonorchis sinensis.</title>
        <authorList>
            <person name="Wang X."/>
            <person name="Chen W."/>
            <person name="Huang Y."/>
            <person name="Sun J."/>
            <person name="Men J."/>
            <person name="Liu H."/>
            <person name="Luo F."/>
            <person name="Guo L."/>
            <person name="Lv X."/>
            <person name="Deng C."/>
            <person name="Zhou C."/>
            <person name="Fan Y."/>
            <person name="Li X."/>
            <person name="Huang L."/>
            <person name="Hu Y."/>
            <person name="Liang C."/>
            <person name="Hu X."/>
            <person name="Xu J."/>
            <person name="Yu X."/>
        </authorList>
    </citation>
    <scope>NUCLEOTIDE SEQUENCE [LARGE SCALE GENOMIC DNA]</scope>
    <source>
        <strain evidence="2">Henan</strain>
    </source>
</reference>
<reference key="2">
    <citation type="submission" date="2011-10" db="EMBL/GenBank/DDBJ databases">
        <title>The genome and transcriptome sequence of Clonorchis sinensis provide insights into the carcinogenic liver fluke.</title>
        <authorList>
            <person name="Wang X."/>
            <person name="Huang Y."/>
            <person name="Chen W."/>
            <person name="Liu H."/>
            <person name="Guo L."/>
            <person name="Chen Y."/>
            <person name="Luo F."/>
            <person name="Zhou W."/>
            <person name="Sun J."/>
            <person name="Mao Q."/>
            <person name="Liang P."/>
            <person name="Zhou C."/>
            <person name="Tian Y."/>
            <person name="Men J."/>
            <person name="Lv X."/>
            <person name="Huang L."/>
            <person name="Zhou J."/>
            <person name="Hu Y."/>
            <person name="Li R."/>
            <person name="Zhang F."/>
            <person name="Lei H."/>
            <person name="Li X."/>
            <person name="Hu X."/>
            <person name="Liang C."/>
            <person name="Xu J."/>
            <person name="Wu Z."/>
            <person name="Yu X."/>
        </authorList>
    </citation>
    <scope>NUCLEOTIDE SEQUENCE</scope>
    <source>
        <strain>Henan</strain>
    </source>
</reference>
<name>G7YCL4_CLOSI</name>
<keyword evidence="3" id="KW-1185">Reference proteome</keyword>
<evidence type="ECO:0000313" key="3">
    <source>
        <dbReference type="Proteomes" id="UP000008909"/>
    </source>
</evidence>
<dbReference type="EMBL" id="DF143069">
    <property type="protein sequence ID" value="GAA50698.1"/>
    <property type="molecule type" value="Genomic_DNA"/>
</dbReference>
<sequence>MHLSYLNICHPKRHLSWFTSFCSLVYVLAGHILNGGTLFYCSVAIFCVGFPALRISCHTTAKMQNGMTETSLDIPDLLKLTRESSFSQDNCMFLVYSVFNPFYS</sequence>
<keyword evidence="1" id="KW-0812">Transmembrane</keyword>
<dbReference type="AlphaFoldDB" id="G7YCL4"/>
<evidence type="ECO:0000256" key="1">
    <source>
        <dbReference type="SAM" id="Phobius"/>
    </source>
</evidence>
<protein>
    <submittedName>
        <fullName evidence="2">Uncharacterized protein</fullName>
    </submittedName>
</protein>
<keyword evidence="1" id="KW-1133">Transmembrane helix</keyword>
<gene>
    <name evidence="2" type="ORF">CLF_104923</name>
</gene>
<accession>G7YCL4</accession>
<proteinExistence type="predicted"/>
<feature type="transmembrane region" description="Helical" evidence="1">
    <location>
        <begin position="15"/>
        <end position="33"/>
    </location>
</feature>
<keyword evidence="1" id="KW-0472">Membrane</keyword>
<dbReference type="Proteomes" id="UP000008909">
    <property type="component" value="Unassembled WGS sequence"/>
</dbReference>
<feature type="transmembrane region" description="Helical" evidence="1">
    <location>
        <begin position="39"/>
        <end position="57"/>
    </location>
</feature>